<dbReference type="Gene3D" id="3.30.1460.10">
    <property type="match status" value="1"/>
</dbReference>
<feature type="domain" description="Glycosyltransferase subfamily 4-like N-terminal" evidence="6">
    <location>
        <begin position="22"/>
        <end position="197"/>
    </location>
</feature>
<dbReference type="RefSeq" id="WP_344335825.1">
    <property type="nucleotide sequence ID" value="NZ_BAAAPZ010000003.1"/>
</dbReference>
<name>A0ABN2WJU1_9MICO</name>
<keyword evidence="3" id="KW-0808">Transferase</keyword>
<dbReference type="InterPro" id="IPR019660">
    <property type="entry name" value="Put_sensory_transdc_reg_YbjN"/>
</dbReference>
<dbReference type="Pfam" id="PF00534">
    <property type="entry name" value="Glycos_transf_1"/>
    <property type="match status" value="1"/>
</dbReference>
<sequence length="636" mass="67069">MHAVVLSLHTSPAAQPGAGDAGGMNVYVSHTVAMLVRAGHTVDVLTCDPTQHGPSVLPSGVTVHHVPTTARTKDEMGAQAEDIARALLADDRLGALLRGADLLWAHYWVSGLTACHLRALLRAEGTHTPPLAVTFHTLGAVKDRDLGEDREPQARLEAEARIAAEADLILANSPSEAADAQHLLHASPSRIAVTPPGIDTATFRPGSMQDARRALGEEDTDLLVLCVGRMQHIKGTDVLIDALSELVRTEPALAGRVRAVFLGDASGEADPSGLREAATASAAAPLIEFRPPVPADQVAQWYRAADLVVVPSRSESFGLVAAEAQAAGAPVLATAVGGLTHVVRHGCGGILVDGDDPVVWAQALTGLLLDPALRARLGATAAADAADLGWDRAERGMLTALEAVVTAPVPEAGTTPVSEPASASAPAPEAASAPASASEAGAGDAGMPSASDPVIGLIRSWAAENEVEVESVAPDQIVVVLPGEKKLKTNVSIRAGRHSVDFQAFVVRRPDENRERFFQWMLQQNGRLGGLSFSVDGYDDVYLNASLPPTAFVQEDGRVQDGAEDVLDSYLGRFLTIADSSFNELLTLGFLTSMKREWAWRLARGESTRNLEAFRHLVDTDDNEFVGTFTPLPRED</sequence>
<evidence type="ECO:0000256" key="4">
    <source>
        <dbReference type="SAM" id="MobiDB-lite"/>
    </source>
</evidence>
<dbReference type="EMBL" id="BAAAPZ010000003">
    <property type="protein sequence ID" value="GAA2092414.1"/>
    <property type="molecule type" value="Genomic_DNA"/>
</dbReference>
<dbReference type="PANTHER" id="PTHR45947:SF3">
    <property type="entry name" value="SULFOQUINOVOSYL TRANSFERASE SQD2"/>
    <property type="match status" value="1"/>
</dbReference>
<proteinExistence type="predicted"/>
<comment type="caution">
    <text evidence="7">The sequence shown here is derived from an EMBL/GenBank/DDBJ whole genome shotgun (WGS) entry which is preliminary data.</text>
</comment>
<evidence type="ECO:0000313" key="8">
    <source>
        <dbReference type="Proteomes" id="UP001500984"/>
    </source>
</evidence>
<organism evidence="7 8">
    <name type="scientific">Brevibacterium salitolerans</name>
    <dbReference type="NCBI Taxonomy" id="1403566"/>
    <lineage>
        <taxon>Bacteria</taxon>
        <taxon>Bacillati</taxon>
        <taxon>Actinomycetota</taxon>
        <taxon>Actinomycetes</taxon>
        <taxon>Micrococcales</taxon>
        <taxon>Brevibacteriaceae</taxon>
        <taxon>Brevibacterium</taxon>
    </lineage>
</organism>
<evidence type="ECO:0000256" key="1">
    <source>
        <dbReference type="ARBA" id="ARBA00021292"/>
    </source>
</evidence>
<reference evidence="7 8" key="1">
    <citation type="journal article" date="2019" name="Int. J. Syst. Evol. Microbiol.">
        <title>The Global Catalogue of Microorganisms (GCM) 10K type strain sequencing project: providing services to taxonomists for standard genome sequencing and annotation.</title>
        <authorList>
            <consortium name="The Broad Institute Genomics Platform"/>
            <consortium name="The Broad Institute Genome Sequencing Center for Infectious Disease"/>
            <person name="Wu L."/>
            <person name="Ma J."/>
        </authorList>
    </citation>
    <scope>NUCLEOTIDE SEQUENCE [LARGE SCALE GENOMIC DNA]</scope>
    <source>
        <strain evidence="7 8">JCM 15900</strain>
    </source>
</reference>
<dbReference type="Proteomes" id="UP001500984">
    <property type="component" value="Unassembled WGS sequence"/>
</dbReference>
<dbReference type="InterPro" id="IPR028098">
    <property type="entry name" value="Glyco_trans_4-like_N"/>
</dbReference>
<dbReference type="PANTHER" id="PTHR45947">
    <property type="entry name" value="SULFOQUINOVOSYL TRANSFERASE SQD2"/>
    <property type="match status" value="1"/>
</dbReference>
<evidence type="ECO:0000259" key="5">
    <source>
        <dbReference type="Pfam" id="PF00534"/>
    </source>
</evidence>
<dbReference type="Pfam" id="PF10722">
    <property type="entry name" value="YbjN"/>
    <property type="match status" value="1"/>
</dbReference>
<dbReference type="InterPro" id="IPR001296">
    <property type="entry name" value="Glyco_trans_1"/>
</dbReference>
<keyword evidence="8" id="KW-1185">Reference proteome</keyword>
<protein>
    <recommendedName>
        <fullName evidence="1">D-inositol 3-phosphate glycosyltransferase</fullName>
    </recommendedName>
</protein>
<evidence type="ECO:0000256" key="3">
    <source>
        <dbReference type="ARBA" id="ARBA00022679"/>
    </source>
</evidence>
<dbReference type="Gene3D" id="3.40.50.2000">
    <property type="entry name" value="Glycogen Phosphorylase B"/>
    <property type="match status" value="2"/>
</dbReference>
<keyword evidence="2" id="KW-0328">Glycosyltransferase</keyword>
<dbReference type="SUPFAM" id="SSF53756">
    <property type="entry name" value="UDP-Glycosyltransferase/glycogen phosphorylase"/>
    <property type="match status" value="1"/>
</dbReference>
<feature type="compositionally biased region" description="Low complexity" evidence="4">
    <location>
        <begin position="418"/>
        <end position="446"/>
    </location>
</feature>
<evidence type="ECO:0000313" key="7">
    <source>
        <dbReference type="EMBL" id="GAA2092414.1"/>
    </source>
</evidence>
<accession>A0ABN2WJU1</accession>
<dbReference type="SUPFAM" id="SSF69635">
    <property type="entry name" value="Type III secretory system chaperone-like"/>
    <property type="match status" value="1"/>
</dbReference>
<dbReference type="Pfam" id="PF13579">
    <property type="entry name" value="Glyco_trans_4_4"/>
    <property type="match status" value="1"/>
</dbReference>
<evidence type="ECO:0000259" key="6">
    <source>
        <dbReference type="Pfam" id="PF13579"/>
    </source>
</evidence>
<feature type="region of interest" description="Disordered" evidence="4">
    <location>
        <begin position="411"/>
        <end position="448"/>
    </location>
</feature>
<gene>
    <name evidence="7" type="ORF">GCM10009823_10140</name>
</gene>
<feature type="domain" description="Glycosyl transferase family 1" evidence="5">
    <location>
        <begin position="209"/>
        <end position="381"/>
    </location>
</feature>
<evidence type="ECO:0000256" key="2">
    <source>
        <dbReference type="ARBA" id="ARBA00022676"/>
    </source>
</evidence>
<dbReference type="InterPro" id="IPR050194">
    <property type="entry name" value="Glycosyltransferase_grp1"/>
</dbReference>